<accession>A0A2M6UGV2</accession>
<name>A0A2M6UGV2_9BRAD</name>
<keyword evidence="2" id="KW-0812">Transmembrane</keyword>
<proteinExistence type="predicted"/>
<dbReference type="AlphaFoldDB" id="A0A2M6UGV2"/>
<evidence type="ECO:0000256" key="1">
    <source>
        <dbReference type="SAM" id="MobiDB-lite"/>
    </source>
</evidence>
<keyword evidence="2" id="KW-1133">Transmembrane helix</keyword>
<feature type="region of interest" description="Disordered" evidence="1">
    <location>
        <begin position="359"/>
        <end position="380"/>
    </location>
</feature>
<organism evidence="3 4">
    <name type="scientific">Bradyrhizobium nitroreducens</name>
    <dbReference type="NCBI Taxonomy" id="709803"/>
    <lineage>
        <taxon>Bacteria</taxon>
        <taxon>Pseudomonadati</taxon>
        <taxon>Pseudomonadota</taxon>
        <taxon>Alphaproteobacteria</taxon>
        <taxon>Hyphomicrobiales</taxon>
        <taxon>Nitrobacteraceae</taxon>
        <taxon>Bradyrhizobium</taxon>
    </lineage>
</organism>
<feature type="transmembrane region" description="Helical" evidence="2">
    <location>
        <begin position="233"/>
        <end position="254"/>
    </location>
</feature>
<dbReference type="EMBL" id="LFJC01000003">
    <property type="protein sequence ID" value="PIT03775.1"/>
    <property type="molecule type" value="Genomic_DNA"/>
</dbReference>
<evidence type="ECO:0000313" key="4">
    <source>
        <dbReference type="Proteomes" id="UP000228930"/>
    </source>
</evidence>
<protein>
    <submittedName>
        <fullName evidence="3">Uncharacterized protein</fullName>
    </submittedName>
</protein>
<comment type="caution">
    <text evidence="3">The sequence shown here is derived from an EMBL/GenBank/DDBJ whole genome shotgun (WGS) entry which is preliminary data.</text>
</comment>
<evidence type="ECO:0000256" key="2">
    <source>
        <dbReference type="SAM" id="Phobius"/>
    </source>
</evidence>
<keyword evidence="2" id="KW-0472">Membrane</keyword>
<gene>
    <name evidence="3" type="ORF">TSA1_25645</name>
</gene>
<reference evidence="3 4" key="1">
    <citation type="submission" date="2015-06" db="EMBL/GenBank/DDBJ databases">
        <title>Comparative genome analysis of nirS-carrying Bradyrhizobium sp. strains.</title>
        <authorList>
            <person name="Ishii S."/>
            <person name="Jang J."/>
            <person name="Nishizawa T."/>
            <person name="Senoo K."/>
        </authorList>
    </citation>
    <scope>NUCLEOTIDE SEQUENCE [LARGE SCALE GENOMIC DNA]</scope>
    <source>
        <strain evidence="3 4">TSA1</strain>
    </source>
</reference>
<dbReference type="Proteomes" id="UP000228930">
    <property type="component" value="Unassembled WGS sequence"/>
</dbReference>
<keyword evidence="4" id="KW-1185">Reference proteome</keyword>
<evidence type="ECO:0000313" key="3">
    <source>
        <dbReference type="EMBL" id="PIT03775.1"/>
    </source>
</evidence>
<sequence length="380" mass="41218">MIANFVDRFANRTDYEKISSAAGANHHQLPESRDQLSTFFAANNGSPVVIVAHLEGGRIMMQKEGFRKEEWPSYEIKQVLDLAIQYRVNLLFLSCRAGTLSNIPGPTVDLWTPEIVERIERVRDAATFGDLLEALGGRETPFAINSADVAASIFAIDFIAKIATSTGELFQYPGHFGTPIPAPSTAPVPAVSPSPVTFIPDDGPLATLLRWIGSFFTLIGGLLMLAFGLVLGFLGLLAIVSPLILVAGFIDHLFKPTLVAPHSGKDEALNSLLSPDDRALIDRIRREHIAPWDSEIEAIENAAAKGVVDARTAHHSLTILLSRAQGVLGSRTSENKGAFPPVRRPQTTLPTQPYRITLNGLATDPNKKPPFHLTNIKGPT</sequence>